<protein>
    <submittedName>
        <fullName evidence="1">Uncharacterized protein</fullName>
    </submittedName>
</protein>
<reference evidence="1 2" key="1">
    <citation type="submission" date="2024-06" db="EMBL/GenBank/DDBJ databases">
        <title>The Natural Products Discovery Center: Release of the First 8490 Sequenced Strains for Exploring Actinobacteria Biosynthetic Diversity.</title>
        <authorList>
            <person name="Kalkreuter E."/>
            <person name="Kautsar S.A."/>
            <person name="Yang D."/>
            <person name="Bader C.D."/>
            <person name="Teijaro C.N."/>
            <person name="Fluegel L."/>
            <person name="Davis C.M."/>
            <person name="Simpson J.R."/>
            <person name="Lauterbach L."/>
            <person name="Steele A.D."/>
            <person name="Gui C."/>
            <person name="Meng S."/>
            <person name="Li G."/>
            <person name="Viehrig K."/>
            <person name="Ye F."/>
            <person name="Su P."/>
            <person name="Kiefer A.F."/>
            <person name="Nichols A."/>
            <person name="Cepeda A.J."/>
            <person name="Yan W."/>
            <person name="Fan B."/>
            <person name="Jiang Y."/>
            <person name="Adhikari A."/>
            <person name="Zheng C.-J."/>
            <person name="Schuster L."/>
            <person name="Cowan T.M."/>
            <person name="Smanski M.J."/>
            <person name="Chevrette M.G."/>
            <person name="De Carvalho L.P.S."/>
            <person name="Shen B."/>
        </authorList>
    </citation>
    <scope>NUCLEOTIDE SEQUENCE [LARGE SCALE GENOMIC DNA]</scope>
    <source>
        <strain evidence="1 2">NPDC052768</strain>
    </source>
</reference>
<dbReference type="EMBL" id="JBFATE010000023">
    <property type="protein sequence ID" value="MEV5249890.1"/>
    <property type="molecule type" value="Genomic_DNA"/>
</dbReference>
<dbReference type="Proteomes" id="UP001552527">
    <property type="component" value="Unassembled WGS sequence"/>
</dbReference>
<evidence type="ECO:0000313" key="1">
    <source>
        <dbReference type="EMBL" id="MEV5249890.1"/>
    </source>
</evidence>
<sequence length="102" mass="11198">MSDSRNDVRPILDAMLVAAREGLGRSTWRIGDPDEKLLLPIIGALTVHLAKELRITEEGWDAAQTRRKVADELRTAARRHPAGTARHQAFLDAAQMAEDGSA</sequence>
<evidence type="ECO:0000313" key="2">
    <source>
        <dbReference type="Proteomes" id="UP001552527"/>
    </source>
</evidence>
<gene>
    <name evidence="1" type="ORF">AB0K95_32230</name>
</gene>
<proteinExistence type="predicted"/>
<keyword evidence="2" id="KW-1185">Reference proteome</keyword>
<dbReference type="RefSeq" id="WP_364027487.1">
    <property type="nucleotide sequence ID" value="NZ_JBFATE010000023.1"/>
</dbReference>
<comment type="caution">
    <text evidence="1">The sequence shown here is derived from an EMBL/GenBank/DDBJ whole genome shotgun (WGS) entry which is preliminary data.</text>
</comment>
<name>A0ABV3JP04_9ACTN</name>
<organism evidence="1 2">
    <name type="scientific">Streptomyces werraensis</name>
    <dbReference type="NCBI Taxonomy" id="68284"/>
    <lineage>
        <taxon>Bacteria</taxon>
        <taxon>Bacillati</taxon>
        <taxon>Actinomycetota</taxon>
        <taxon>Actinomycetes</taxon>
        <taxon>Kitasatosporales</taxon>
        <taxon>Streptomycetaceae</taxon>
        <taxon>Streptomyces</taxon>
    </lineage>
</organism>
<accession>A0ABV3JP04</accession>